<feature type="region of interest" description="Disordered" evidence="1">
    <location>
        <begin position="100"/>
        <end position="141"/>
    </location>
</feature>
<evidence type="ECO:0000256" key="1">
    <source>
        <dbReference type="SAM" id="MobiDB-lite"/>
    </source>
</evidence>
<keyword evidence="3" id="KW-1185">Reference proteome</keyword>
<evidence type="ECO:0000313" key="3">
    <source>
        <dbReference type="Proteomes" id="UP001642487"/>
    </source>
</evidence>
<proteinExistence type="predicted"/>
<dbReference type="EMBL" id="OZ021736">
    <property type="protein sequence ID" value="CAK9315382.1"/>
    <property type="molecule type" value="Genomic_DNA"/>
</dbReference>
<dbReference type="Proteomes" id="UP001642487">
    <property type="component" value="Chromosome 2"/>
</dbReference>
<evidence type="ECO:0000313" key="2">
    <source>
        <dbReference type="EMBL" id="CAK9315382.1"/>
    </source>
</evidence>
<sequence length="141" mass="16286">MTAVFMLRLGLRESSSGWGVTNMPVFERTASIVRMATMTLNRLTSIYRVRYFDGDVLDKEQGDLARHKDVPIEPDVQNEYPTTPARQNVHNQYLTYRHHSDGIQFTDEGQPSSIRGCGDRGHYVTKQGRLRRKRRSSSRQK</sequence>
<gene>
    <name evidence="2" type="ORF">CITCOLO1_LOCUS7175</name>
</gene>
<feature type="compositionally biased region" description="Basic residues" evidence="1">
    <location>
        <begin position="128"/>
        <end position="141"/>
    </location>
</feature>
<accession>A0ABP0Y9I7</accession>
<reference evidence="2 3" key="1">
    <citation type="submission" date="2024-03" db="EMBL/GenBank/DDBJ databases">
        <authorList>
            <person name="Gkanogiannis A."/>
            <person name="Becerra Lopez-Lavalle L."/>
        </authorList>
    </citation>
    <scope>NUCLEOTIDE SEQUENCE [LARGE SCALE GENOMIC DNA]</scope>
</reference>
<organism evidence="2 3">
    <name type="scientific">Citrullus colocynthis</name>
    <name type="common">colocynth</name>
    <dbReference type="NCBI Taxonomy" id="252529"/>
    <lineage>
        <taxon>Eukaryota</taxon>
        <taxon>Viridiplantae</taxon>
        <taxon>Streptophyta</taxon>
        <taxon>Embryophyta</taxon>
        <taxon>Tracheophyta</taxon>
        <taxon>Spermatophyta</taxon>
        <taxon>Magnoliopsida</taxon>
        <taxon>eudicotyledons</taxon>
        <taxon>Gunneridae</taxon>
        <taxon>Pentapetalae</taxon>
        <taxon>rosids</taxon>
        <taxon>fabids</taxon>
        <taxon>Cucurbitales</taxon>
        <taxon>Cucurbitaceae</taxon>
        <taxon>Benincaseae</taxon>
        <taxon>Citrullus</taxon>
    </lineage>
</organism>
<protein>
    <submittedName>
        <fullName evidence="2">Uncharacterized protein</fullName>
    </submittedName>
</protein>
<name>A0ABP0Y9I7_9ROSI</name>